<comment type="caution">
    <text evidence="4">The sequence shown here is derived from an EMBL/GenBank/DDBJ whole genome shotgun (WGS) entry which is preliminary data.</text>
</comment>
<feature type="region of interest" description="Disordered" evidence="2">
    <location>
        <begin position="160"/>
        <end position="191"/>
    </location>
</feature>
<feature type="compositionally biased region" description="Polar residues" evidence="2">
    <location>
        <begin position="161"/>
        <end position="173"/>
    </location>
</feature>
<evidence type="ECO:0000256" key="2">
    <source>
        <dbReference type="SAM" id="MobiDB-lite"/>
    </source>
</evidence>
<feature type="region of interest" description="Disordered" evidence="2">
    <location>
        <begin position="197"/>
        <end position="216"/>
    </location>
</feature>
<name>A0A1Q9EG83_SYMMI</name>
<keyword evidence="1" id="KW-0175">Coiled coil</keyword>
<feature type="chain" id="PRO_5010385770" evidence="3">
    <location>
        <begin position="23"/>
        <end position="681"/>
    </location>
</feature>
<evidence type="ECO:0000256" key="3">
    <source>
        <dbReference type="SAM" id="SignalP"/>
    </source>
</evidence>
<accession>A0A1Q9EG83</accession>
<feature type="compositionally biased region" description="Basic and acidic residues" evidence="2">
    <location>
        <begin position="32"/>
        <end position="45"/>
    </location>
</feature>
<keyword evidence="5" id="KW-1185">Reference proteome</keyword>
<feature type="signal peptide" evidence="3">
    <location>
        <begin position="1"/>
        <end position="22"/>
    </location>
</feature>
<gene>
    <name evidence="4" type="ORF">AK812_SmicGene10230</name>
</gene>
<evidence type="ECO:0000256" key="1">
    <source>
        <dbReference type="SAM" id="Coils"/>
    </source>
</evidence>
<dbReference type="Proteomes" id="UP000186817">
    <property type="component" value="Unassembled WGS sequence"/>
</dbReference>
<dbReference type="AlphaFoldDB" id="A0A1Q9EG83"/>
<keyword evidence="3" id="KW-0732">Signal</keyword>
<evidence type="ECO:0000313" key="4">
    <source>
        <dbReference type="EMBL" id="OLQ06454.1"/>
    </source>
</evidence>
<feature type="region of interest" description="Disordered" evidence="2">
    <location>
        <begin position="662"/>
        <end position="681"/>
    </location>
</feature>
<feature type="region of interest" description="Disordered" evidence="2">
    <location>
        <begin position="32"/>
        <end position="79"/>
    </location>
</feature>
<reference evidence="4 5" key="1">
    <citation type="submission" date="2016-02" db="EMBL/GenBank/DDBJ databases">
        <title>Genome analysis of coral dinoflagellate symbionts highlights evolutionary adaptations to a symbiotic lifestyle.</title>
        <authorList>
            <person name="Aranda M."/>
            <person name="Li Y."/>
            <person name="Liew Y.J."/>
            <person name="Baumgarten S."/>
            <person name="Simakov O."/>
            <person name="Wilson M."/>
            <person name="Piel J."/>
            <person name="Ashoor H."/>
            <person name="Bougouffa S."/>
            <person name="Bajic V.B."/>
            <person name="Ryu T."/>
            <person name="Ravasi T."/>
            <person name="Bayer T."/>
            <person name="Micklem G."/>
            <person name="Kim H."/>
            <person name="Bhak J."/>
            <person name="Lajeunesse T.C."/>
            <person name="Voolstra C.R."/>
        </authorList>
    </citation>
    <scope>NUCLEOTIDE SEQUENCE [LARGE SCALE GENOMIC DNA]</scope>
    <source>
        <strain evidence="4 5">CCMP2467</strain>
    </source>
</reference>
<dbReference type="PROSITE" id="PS51257">
    <property type="entry name" value="PROKAR_LIPOPROTEIN"/>
    <property type="match status" value="1"/>
</dbReference>
<organism evidence="4 5">
    <name type="scientific">Symbiodinium microadriaticum</name>
    <name type="common">Dinoflagellate</name>
    <name type="synonym">Zooxanthella microadriatica</name>
    <dbReference type="NCBI Taxonomy" id="2951"/>
    <lineage>
        <taxon>Eukaryota</taxon>
        <taxon>Sar</taxon>
        <taxon>Alveolata</taxon>
        <taxon>Dinophyceae</taxon>
        <taxon>Suessiales</taxon>
        <taxon>Symbiodiniaceae</taxon>
        <taxon>Symbiodinium</taxon>
    </lineage>
</organism>
<dbReference type="EMBL" id="LSRX01000159">
    <property type="protein sequence ID" value="OLQ06454.1"/>
    <property type="molecule type" value="Genomic_DNA"/>
</dbReference>
<feature type="coiled-coil region" evidence="1">
    <location>
        <begin position="538"/>
        <end position="566"/>
    </location>
</feature>
<evidence type="ECO:0000313" key="5">
    <source>
        <dbReference type="Proteomes" id="UP000186817"/>
    </source>
</evidence>
<proteinExistence type="predicted"/>
<protein>
    <submittedName>
        <fullName evidence="4">Uncharacterized protein</fullName>
    </submittedName>
</protein>
<sequence length="681" mass="75289">MVMWKCGGIVVAVVSAIACCYGAAPLNEDAKMTTPPHDHLQDPRDGQNGASATGPHEPDRVAGALPERARRGDIPEDSIGYKIPRKTKAMEADLLRSREQTAGDRARGALPGRALQMDCLEDGKSPAEFQVMAEALPNFVGLLSSELHDIVARVGHERGLGTSSAARSPTASGSAELPGEAATSSALPPVEVHDVEDDADAELQRDDEVEVEEEDTSLMQMVASGEPPTTGAKAGEPRRAIVSLRDWVEDRWAEDHQVADMITAAGRALGEHLDTDEDRNRGREWLMVVLSGVPEEARWCDRREPVRLPPQQQEWVEAVTRAVVEQVQEEKAETDEHGLMQRSLTGMHREAHERVTPPRALTVHTELQDMAESTARQAAAALLQRLLQHRETIAEWSALEAVLVAHSANVQHPVSAPRMCSPGIDPMAWAQRWGAKLVGAERGDDDQLYREREEEEEEKQNQADLELFEWHERQSARLAQAEDRAVVQAHLGWSSATAKHLRLKVRLGEQTMEVGVKPGEEINMVMAVTEHQVKDFYYRGEKQDRAEAEQRLRRREEEQLAAEMAQEPKRRRAGQRIYNTADEDVRPWYQLWLAGGLEKEEMINSVGVDMTEFIVAAAAINPADVETQVGELQDQLTLQYGSEGPVSATQMDEAQGYHGVFPGETDSEASTAELQRGLGEG</sequence>